<dbReference type="GeneID" id="92895812"/>
<evidence type="ECO:0000313" key="2">
    <source>
        <dbReference type="EMBL" id="ACB55705.1"/>
    </source>
</evidence>
<dbReference type="OrthoDB" id="272779at2"/>
<dbReference type="Proteomes" id="UP000000537">
    <property type="component" value="Chromosome II"/>
</dbReference>
<dbReference type="KEGG" id="vfi:VF_A1178"/>
<feature type="signal peptide" evidence="1">
    <location>
        <begin position="1"/>
        <end position="23"/>
    </location>
</feature>
<keyword evidence="3" id="KW-1185">Reference proteome</keyword>
<feature type="chain" id="PRO_5002769826" evidence="1">
    <location>
        <begin position="24"/>
        <end position="129"/>
    </location>
</feature>
<dbReference type="EMBL" id="CP000021">
    <property type="protein sequence ID" value="ACB55705.1"/>
    <property type="molecule type" value="Genomic_DNA"/>
</dbReference>
<keyword evidence="1" id="KW-0732">Signal</keyword>
<dbReference type="PATRIC" id="fig|312309.11.peg.2817"/>
<dbReference type="AlphaFoldDB" id="B1WN81"/>
<dbReference type="RefSeq" id="WP_011263110.1">
    <property type="nucleotide sequence ID" value="NC_006841.2"/>
</dbReference>
<name>B1WN81_ALIF1</name>
<dbReference type="HOGENOM" id="CLU_1947943_0_0_6"/>
<accession>B1WN81</accession>
<organism evidence="2 3">
    <name type="scientific">Aliivibrio fischeri (strain ATCC 700601 / ES114)</name>
    <name type="common">Vibrio fischeri</name>
    <dbReference type="NCBI Taxonomy" id="312309"/>
    <lineage>
        <taxon>Bacteria</taxon>
        <taxon>Pseudomonadati</taxon>
        <taxon>Pseudomonadota</taxon>
        <taxon>Gammaproteobacteria</taxon>
        <taxon>Vibrionales</taxon>
        <taxon>Vibrionaceae</taxon>
        <taxon>Aliivibrio</taxon>
    </lineage>
</organism>
<protein>
    <submittedName>
        <fullName evidence="2">Uncharacterized protein</fullName>
    </submittedName>
</protein>
<sequence length="129" mass="14841">MFKKRISTAIISTLLMSSLSINAKETHTLLSPTEQIQENQASNWLDQESYILATNAYLWGSTLVRMEQIVRKYTDMSQPQIKQHHINKFLLQGNKYENKNVSQNSTSSCRYLIWNSCSTNSTEHSDHNG</sequence>
<evidence type="ECO:0000256" key="1">
    <source>
        <dbReference type="SAM" id="SignalP"/>
    </source>
</evidence>
<dbReference type="STRING" id="312309.VF_A1178"/>
<reference evidence="2 3" key="1">
    <citation type="journal article" date="2005" name="Proc. Natl. Acad. Sci. U.S.A.">
        <title>Complete genome sequence of Vibrio fischeri: a symbiotic bacterium with pathogenic congeners.</title>
        <authorList>
            <person name="Ruby E.G."/>
            <person name="Urbanowski M."/>
            <person name="Campbell J."/>
            <person name="Dunn A."/>
            <person name="Faini M."/>
            <person name="Gunsalus R."/>
            <person name="Lostroh P."/>
            <person name="Lupp C."/>
            <person name="McCann J."/>
            <person name="Millikan D."/>
            <person name="Schaefer A."/>
            <person name="Stabb E."/>
            <person name="Stevens A."/>
            <person name="Visick K."/>
            <person name="Whistler C."/>
            <person name="Greenberg E.P."/>
        </authorList>
    </citation>
    <scope>NUCLEOTIDE SEQUENCE [LARGE SCALE GENOMIC DNA]</scope>
    <source>
        <strain evidence="3">ATCC 700601 / ES114</strain>
    </source>
</reference>
<dbReference type="EnsemblBacteria" id="ACB55705">
    <property type="protein sequence ID" value="ACB55705"/>
    <property type="gene ID" value="VF_A1178"/>
</dbReference>
<proteinExistence type="predicted"/>
<gene>
    <name evidence="2" type="ordered locus">VF_A1178</name>
</gene>
<evidence type="ECO:0000313" key="3">
    <source>
        <dbReference type="Proteomes" id="UP000000537"/>
    </source>
</evidence>
<reference evidence="2 3" key="2">
    <citation type="journal article" date="2008" name="BMC Genomics">
        <title>Comparative genomics-based investigation of resequencing targets in Vibrio fischeri: focus on point miscalls and artefactual expansions.</title>
        <authorList>
            <person name="Mandel M.J."/>
            <person name="Stabb E.V."/>
            <person name="Ruby E.G."/>
        </authorList>
    </citation>
    <scope>NUCLEOTIDE SEQUENCE [LARGE SCALE GENOMIC DNA]</scope>
    <source>
        <strain evidence="3">ATCC 700601 / ES114</strain>
    </source>
</reference>